<dbReference type="Pfam" id="PF13280">
    <property type="entry name" value="WYL"/>
    <property type="match status" value="1"/>
</dbReference>
<dbReference type="Gene3D" id="1.10.10.10">
    <property type="entry name" value="Winged helix-like DNA-binding domain superfamily/Winged helix DNA-binding domain"/>
    <property type="match status" value="1"/>
</dbReference>
<evidence type="ECO:0000259" key="1">
    <source>
        <dbReference type="Pfam" id="PF08279"/>
    </source>
</evidence>
<accession>A0A6J4U6B1</accession>
<evidence type="ECO:0000313" key="4">
    <source>
        <dbReference type="EMBL" id="CAA9541793.1"/>
    </source>
</evidence>
<dbReference type="Pfam" id="PF08279">
    <property type="entry name" value="HTH_11"/>
    <property type="match status" value="1"/>
</dbReference>
<dbReference type="PANTHER" id="PTHR34580:SF3">
    <property type="entry name" value="PROTEIN PAFB"/>
    <property type="match status" value="1"/>
</dbReference>
<feature type="domain" description="WYL" evidence="2">
    <location>
        <begin position="148"/>
        <end position="214"/>
    </location>
</feature>
<organism evidence="4">
    <name type="scientific">uncultured Thermomicrobiales bacterium</name>
    <dbReference type="NCBI Taxonomy" id="1645740"/>
    <lineage>
        <taxon>Bacteria</taxon>
        <taxon>Pseudomonadati</taxon>
        <taxon>Thermomicrobiota</taxon>
        <taxon>Thermomicrobia</taxon>
        <taxon>Thermomicrobiales</taxon>
        <taxon>environmental samples</taxon>
    </lineage>
</organism>
<protein>
    <submittedName>
        <fullName evidence="4">Transcriptional regulator, DeoR family</fullName>
    </submittedName>
</protein>
<proteinExistence type="predicted"/>
<name>A0A6J4U6B1_9BACT</name>
<feature type="domain" description="Helix-turn-helix type 11" evidence="1">
    <location>
        <begin position="10"/>
        <end position="64"/>
    </location>
</feature>
<dbReference type="InterPro" id="IPR028349">
    <property type="entry name" value="PafC-like"/>
</dbReference>
<dbReference type="InterPro" id="IPR057727">
    <property type="entry name" value="WCX_dom"/>
</dbReference>
<reference evidence="4" key="1">
    <citation type="submission" date="2020-02" db="EMBL/GenBank/DDBJ databases">
        <authorList>
            <person name="Meier V. D."/>
        </authorList>
    </citation>
    <scope>NUCLEOTIDE SEQUENCE</scope>
    <source>
        <strain evidence="4">AVDCRST_MAG87</strain>
    </source>
</reference>
<feature type="domain" description="WCX" evidence="3">
    <location>
        <begin position="244"/>
        <end position="318"/>
    </location>
</feature>
<dbReference type="InterPro" id="IPR013196">
    <property type="entry name" value="HTH_11"/>
</dbReference>
<dbReference type="SUPFAM" id="SSF46785">
    <property type="entry name" value="Winged helix' DNA-binding domain"/>
    <property type="match status" value="1"/>
</dbReference>
<dbReference type="PIRSF" id="PIRSF016838">
    <property type="entry name" value="PafC"/>
    <property type="match status" value="1"/>
</dbReference>
<sequence>MLDATRPTSRVLAMLELLQDRPGITGPALANELGVTTRTIRRYVVTLQDMGIPVEPAAGRTGGYWLRPGFRMPPLMFSAEEAIGLAVALLNTRTSNSATLPTPVANALGKIERVLPRELADQIATIRDGFRMAENPWPESDAFPDPMVLATLIQGAMTHQRCWIRYGRADGDQTAREVEPYGVLAHYGRWYMHGWCHLRKGPRTFRVDRVRRIDLLPHRFDPPIGFDIEEAVTRSLALTRSGWTVEIVVDAAVDDVAHFVMPPTALLEARPDGRTRLYCTTDNLDWFAWRISELPYPMTIVEPAELRTKLNALGERLLGIDQGAPQPTVVAGA</sequence>
<dbReference type="PANTHER" id="PTHR34580">
    <property type="match status" value="1"/>
</dbReference>
<dbReference type="InterPro" id="IPR051534">
    <property type="entry name" value="CBASS_pafABC_assoc_protein"/>
</dbReference>
<dbReference type="PROSITE" id="PS52050">
    <property type="entry name" value="WYL"/>
    <property type="match status" value="1"/>
</dbReference>
<dbReference type="AlphaFoldDB" id="A0A6J4U6B1"/>
<dbReference type="EMBL" id="CADCWJ010000040">
    <property type="protein sequence ID" value="CAA9541793.1"/>
    <property type="molecule type" value="Genomic_DNA"/>
</dbReference>
<evidence type="ECO:0000259" key="2">
    <source>
        <dbReference type="Pfam" id="PF13280"/>
    </source>
</evidence>
<dbReference type="InterPro" id="IPR036390">
    <property type="entry name" value="WH_DNA-bd_sf"/>
</dbReference>
<dbReference type="InterPro" id="IPR026881">
    <property type="entry name" value="WYL_dom"/>
</dbReference>
<gene>
    <name evidence="4" type="ORF">AVDCRST_MAG87-146</name>
</gene>
<dbReference type="InterPro" id="IPR036388">
    <property type="entry name" value="WH-like_DNA-bd_sf"/>
</dbReference>
<evidence type="ECO:0000259" key="3">
    <source>
        <dbReference type="Pfam" id="PF25583"/>
    </source>
</evidence>
<dbReference type="Pfam" id="PF25583">
    <property type="entry name" value="WCX"/>
    <property type="match status" value="1"/>
</dbReference>